<gene>
    <name evidence="2" type="ORF">DFR34_10414</name>
</gene>
<dbReference type="EMBL" id="QJKI01000004">
    <property type="protein sequence ID" value="PXX80243.1"/>
    <property type="molecule type" value="Genomic_DNA"/>
</dbReference>
<evidence type="ECO:0000313" key="3">
    <source>
        <dbReference type="Proteomes" id="UP000247555"/>
    </source>
</evidence>
<evidence type="ECO:0000313" key="2">
    <source>
        <dbReference type="EMBL" id="PXX80243.1"/>
    </source>
</evidence>
<dbReference type="Proteomes" id="UP000247555">
    <property type="component" value="Unassembled WGS sequence"/>
</dbReference>
<keyword evidence="3" id="KW-1185">Reference proteome</keyword>
<keyword evidence="1" id="KW-0812">Transmembrane</keyword>
<evidence type="ECO:0000256" key="1">
    <source>
        <dbReference type="SAM" id="Phobius"/>
    </source>
</evidence>
<protein>
    <submittedName>
        <fullName evidence="2">Uncharacterized protein</fullName>
    </submittedName>
</protein>
<name>A0A318L463_9NEIS</name>
<sequence>MFAMKYMQVWGCLARDAKLFFIGRVKLLMVFYLYGFFAGDNIQLAKSSSSEIHDLFYAGVSQST</sequence>
<organism evidence="2 3">
    <name type="scientific">Rivihabitans pingtungensis</name>
    <dbReference type="NCBI Taxonomy" id="1054498"/>
    <lineage>
        <taxon>Bacteria</taxon>
        <taxon>Pseudomonadati</taxon>
        <taxon>Pseudomonadota</taxon>
        <taxon>Betaproteobacteria</taxon>
        <taxon>Neisseriales</taxon>
        <taxon>Aquaspirillaceae</taxon>
        <taxon>Rivihabitans</taxon>
    </lineage>
</organism>
<keyword evidence="1" id="KW-0472">Membrane</keyword>
<dbReference type="RefSeq" id="WP_146215045.1">
    <property type="nucleotide sequence ID" value="NZ_QJKI01000004.1"/>
</dbReference>
<keyword evidence="1" id="KW-1133">Transmembrane helix</keyword>
<reference evidence="2 3" key="1">
    <citation type="submission" date="2018-05" db="EMBL/GenBank/DDBJ databases">
        <title>Genomic Encyclopedia of Type Strains, Phase IV (KMG-IV): sequencing the most valuable type-strain genomes for metagenomic binning, comparative biology and taxonomic classification.</title>
        <authorList>
            <person name="Goeker M."/>
        </authorList>
    </citation>
    <scope>NUCLEOTIDE SEQUENCE [LARGE SCALE GENOMIC DNA]</scope>
    <source>
        <strain evidence="2 3">DSM 29661</strain>
    </source>
</reference>
<accession>A0A318L463</accession>
<feature type="transmembrane region" description="Helical" evidence="1">
    <location>
        <begin position="21"/>
        <end position="39"/>
    </location>
</feature>
<dbReference type="AlphaFoldDB" id="A0A318L463"/>
<proteinExistence type="predicted"/>
<comment type="caution">
    <text evidence="2">The sequence shown here is derived from an EMBL/GenBank/DDBJ whole genome shotgun (WGS) entry which is preliminary data.</text>
</comment>